<organism evidence="13">
    <name type="scientific">Halalkalibacterium halodurans</name>
    <name type="common">Bacillus halodurans</name>
    <dbReference type="NCBI Taxonomy" id="86665"/>
    <lineage>
        <taxon>Bacteria</taxon>
        <taxon>Bacillati</taxon>
        <taxon>Bacillota</taxon>
        <taxon>Bacilli</taxon>
        <taxon>Bacillales</taxon>
        <taxon>Bacillaceae</taxon>
        <taxon>Halalkalibacterium (ex Joshi et al. 2022)</taxon>
    </lineage>
</organism>
<dbReference type="InterPro" id="IPR031944">
    <property type="entry name" value="RsgA_N"/>
</dbReference>
<evidence type="ECO:0000256" key="9">
    <source>
        <dbReference type="ARBA" id="ARBA00023134"/>
    </source>
</evidence>
<reference evidence="13" key="1">
    <citation type="submission" date="2015-08" db="EMBL/GenBank/DDBJ databases">
        <title>Complete DNA Sequence of Pseudomonas syringae pv. actinidiae, the Causal Agent of Kiwifruit Canker Disease.</title>
        <authorList>
            <person name="Rikkerink E.H.A."/>
            <person name="Fineran P.C."/>
        </authorList>
    </citation>
    <scope>NUCLEOTIDE SEQUENCE</scope>
    <source>
        <strain evidence="13">DSM 13666</strain>
    </source>
</reference>
<dbReference type="Gene3D" id="3.40.50.300">
    <property type="entry name" value="P-loop containing nucleotide triphosphate hydrolases"/>
    <property type="match status" value="1"/>
</dbReference>
<feature type="binding site" evidence="10">
    <location>
        <begin position="112"/>
        <end position="115"/>
    </location>
    <ligand>
        <name>GTP</name>
        <dbReference type="ChEBI" id="CHEBI:37565"/>
    </ligand>
</feature>
<comment type="function">
    <text evidence="10">One of several proteins that assist in the late maturation steps of the functional core of the 30S ribosomal subunit. Helps release RbfA from mature subunits. May play a role in the assembly of ribosomal proteins into the subunit. Circularly permuted GTPase that catalyzes slow GTP hydrolysis, GTPase activity is stimulated by the 30S ribosomal subunit.</text>
</comment>
<feature type="binding site" evidence="10">
    <location>
        <position position="247"/>
    </location>
    <ligand>
        <name>Zn(2+)</name>
        <dbReference type="ChEBI" id="CHEBI:29105"/>
    </ligand>
</feature>
<comment type="cofactor">
    <cofactor evidence="10">
        <name>Zn(2+)</name>
        <dbReference type="ChEBI" id="CHEBI:29105"/>
    </cofactor>
    <text evidence="10">Binds 1 zinc ion per subunit.</text>
</comment>
<dbReference type="PATRIC" id="fig|136160.3.peg.1821"/>
<evidence type="ECO:0000256" key="4">
    <source>
        <dbReference type="ARBA" id="ARBA00022730"/>
    </source>
</evidence>
<dbReference type="CDD" id="cd04466">
    <property type="entry name" value="S1_YloQ_GTPase"/>
    <property type="match status" value="1"/>
</dbReference>
<dbReference type="Gene3D" id="2.40.50.140">
    <property type="entry name" value="Nucleic acid-binding proteins"/>
    <property type="match status" value="1"/>
</dbReference>
<evidence type="ECO:0000256" key="5">
    <source>
        <dbReference type="ARBA" id="ARBA00022741"/>
    </source>
</evidence>
<dbReference type="InterPro" id="IPR010914">
    <property type="entry name" value="RsgA_GTPase_dom"/>
</dbReference>
<protein>
    <recommendedName>
        <fullName evidence="10">Small ribosomal subunit biogenesis GTPase RsgA</fullName>
        <ecNumber evidence="10">3.6.1.-</ecNumber>
    </recommendedName>
</protein>
<dbReference type="GO" id="GO:0005737">
    <property type="term" value="C:cytoplasm"/>
    <property type="evidence" value="ECO:0007669"/>
    <property type="project" value="UniProtKB-SubCell"/>
</dbReference>
<evidence type="ECO:0000256" key="7">
    <source>
        <dbReference type="ARBA" id="ARBA00022833"/>
    </source>
</evidence>
<evidence type="ECO:0000256" key="2">
    <source>
        <dbReference type="ARBA" id="ARBA00022517"/>
    </source>
</evidence>
<dbReference type="RefSeq" id="WP_053430934.1">
    <property type="nucleotide sequence ID" value="NZ_CP040441.1"/>
</dbReference>
<feature type="binding site" evidence="10">
    <location>
        <position position="254"/>
    </location>
    <ligand>
        <name>Zn(2+)</name>
        <dbReference type="ChEBI" id="CHEBI:29105"/>
    </ligand>
</feature>
<dbReference type="InterPro" id="IPR030378">
    <property type="entry name" value="G_CP_dom"/>
</dbReference>
<name>A0A0M0KJC1_ALKHA</name>
<feature type="domain" description="EngC GTPase" evidence="11">
    <location>
        <begin position="72"/>
        <end position="221"/>
    </location>
</feature>
<dbReference type="InterPro" id="IPR012340">
    <property type="entry name" value="NA-bd_OB-fold"/>
</dbReference>
<dbReference type="SUPFAM" id="SSF50249">
    <property type="entry name" value="Nucleic acid-binding proteins"/>
    <property type="match status" value="1"/>
</dbReference>
<dbReference type="PANTHER" id="PTHR32120:SF11">
    <property type="entry name" value="SMALL RIBOSOMAL SUBUNIT BIOGENESIS GTPASE RSGA 1, MITOCHONDRIAL-RELATED"/>
    <property type="match status" value="1"/>
</dbReference>
<evidence type="ECO:0000256" key="1">
    <source>
        <dbReference type="ARBA" id="ARBA00022490"/>
    </source>
</evidence>
<dbReference type="HAMAP" id="MF_01820">
    <property type="entry name" value="GTPase_RsgA"/>
    <property type="match status" value="1"/>
</dbReference>
<keyword evidence="9 10" id="KW-0342">GTP-binding</keyword>
<keyword evidence="5 10" id="KW-0547">Nucleotide-binding</keyword>
<sequence>MPKGTIVKALSGFYYVQNEDGLFQCRGRGNFRNRNIKPLVGDEVVFEAENKTDGYVLEIMERKNELIRPPIANVDRAILVFSAAEPTFSPLLLDRFLVHVEANGIEPLIVISKIDLLTEGELETIKQYRNDYEQLGYKVYLTSTIEQLGLDAIRKAFDDHVSVIAGQSGVGKSSLLNAINPALDIETNQISSHLGRGKHTTRHVELIPFGSGLVADTPGFSSLDFIDMEPEELSHYFPEMRDRLPSCKFRGCTHTQEPKCAVKEALAQGEIREFRYEHYVTFLEEVKTQHKRRF</sequence>
<keyword evidence="2 10" id="KW-0690">Ribosome biogenesis</keyword>
<dbReference type="Pfam" id="PF03193">
    <property type="entry name" value="RsgA_GTPase"/>
    <property type="match status" value="1"/>
</dbReference>
<dbReference type="PROSITE" id="PS50936">
    <property type="entry name" value="ENGC_GTPASE"/>
    <property type="match status" value="1"/>
</dbReference>
<comment type="subunit">
    <text evidence="10">Monomer. Associates with 30S ribosomal subunit, binds 16S rRNA.</text>
</comment>
<dbReference type="EMBL" id="LILD01000001">
    <property type="protein sequence ID" value="KOO38722.1"/>
    <property type="molecule type" value="Genomic_DNA"/>
</dbReference>
<proteinExistence type="inferred from homology"/>
<evidence type="ECO:0000256" key="10">
    <source>
        <dbReference type="HAMAP-Rule" id="MF_01820"/>
    </source>
</evidence>
<dbReference type="EC" id="3.6.1.-" evidence="10"/>
<keyword evidence="8 10" id="KW-0694">RNA-binding</keyword>
<evidence type="ECO:0000313" key="13">
    <source>
        <dbReference type="EMBL" id="KOO38722.1"/>
    </source>
</evidence>
<dbReference type="Gene3D" id="1.10.40.50">
    <property type="entry name" value="Probable gtpase engc, domain 3"/>
    <property type="match status" value="1"/>
</dbReference>
<dbReference type="InterPro" id="IPR004881">
    <property type="entry name" value="Ribosome_biogen_GTPase_RsgA"/>
</dbReference>
<keyword evidence="7 10" id="KW-0862">Zinc</keyword>
<comment type="subcellular location">
    <subcellularLocation>
        <location evidence="10">Cytoplasm</location>
    </subcellularLocation>
</comment>
<dbReference type="GO" id="GO:0005525">
    <property type="term" value="F:GTP binding"/>
    <property type="evidence" value="ECO:0007669"/>
    <property type="project" value="UniProtKB-UniRule"/>
</dbReference>
<dbReference type="PANTHER" id="PTHR32120">
    <property type="entry name" value="SMALL RIBOSOMAL SUBUNIT BIOGENESIS GTPASE RSGA"/>
    <property type="match status" value="1"/>
</dbReference>
<dbReference type="GO" id="GO:0003924">
    <property type="term" value="F:GTPase activity"/>
    <property type="evidence" value="ECO:0007669"/>
    <property type="project" value="UniProtKB-UniRule"/>
</dbReference>
<feature type="binding site" evidence="10">
    <location>
        <begin position="166"/>
        <end position="174"/>
    </location>
    <ligand>
        <name>GTP</name>
        <dbReference type="ChEBI" id="CHEBI:37565"/>
    </ligand>
</feature>
<evidence type="ECO:0000259" key="11">
    <source>
        <dbReference type="PROSITE" id="PS50936"/>
    </source>
</evidence>
<keyword evidence="1 10" id="KW-0963">Cytoplasm</keyword>
<dbReference type="GO" id="GO:0042274">
    <property type="term" value="P:ribosomal small subunit biogenesis"/>
    <property type="evidence" value="ECO:0007669"/>
    <property type="project" value="UniProtKB-UniRule"/>
</dbReference>
<comment type="caution">
    <text evidence="13">The sequence shown here is derived from an EMBL/GenBank/DDBJ whole genome shotgun (WGS) entry which is preliminary data.</text>
</comment>
<dbReference type="InterPro" id="IPR027417">
    <property type="entry name" value="P-loop_NTPase"/>
</dbReference>
<feature type="binding site" evidence="10">
    <location>
        <position position="252"/>
    </location>
    <ligand>
        <name>Zn(2+)</name>
        <dbReference type="ChEBI" id="CHEBI:29105"/>
    </ligand>
</feature>
<dbReference type="GO" id="GO:0019843">
    <property type="term" value="F:rRNA binding"/>
    <property type="evidence" value="ECO:0007669"/>
    <property type="project" value="UniProtKB-KW"/>
</dbReference>
<evidence type="ECO:0000256" key="3">
    <source>
        <dbReference type="ARBA" id="ARBA00022723"/>
    </source>
</evidence>
<dbReference type="NCBIfam" id="TIGR00157">
    <property type="entry name" value="ribosome small subunit-dependent GTPase A"/>
    <property type="match status" value="1"/>
</dbReference>
<keyword evidence="3 10" id="KW-0479">Metal-binding</keyword>
<accession>A0A0M0KJC1</accession>
<evidence type="ECO:0000256" key="8">
    <source>
        <dbReference type="ARBA" id="ARBA00022884"/>
    </source>
</evidence>
<keyword evidence="6 10" id="KW-0378">Hydrolase</keyword>
<dbReference type="Pfam" id="PF16745">
    <property type="entry name" value="RsgA_N"/>
    <property type="match status" value="1"/>
</dbReference>
<dbReference type="GO" id="GO:0046872">
    <property type="term" value="F:metal ion binding"/>
    <property type="evidence" value="ECO:0007669"/>
    <property type="project" value="UniProtKB-KW"/>
</dbReference>
<feature type="binding site" evidence="10">
    <location>
        <position position="260"/>
    </location>
    <ligand>
        <name>Zn(2+)</name>
        <dbReference type="ChEBI" id="CHEBI:29105"/>
    </ligand>
</feature>
<dbReference type="CDD" id="cd01854">
    <property type="entry name" value="YjeQ_EngC"/>
    <property type="match status" value="1"/>
</dbReference>
<feature type="domain" description="CP-type G" evidence="12">
    <location>
        <begin position="63"/>
        <end position="223"/>
    </location>
</feature>
<dbReference type="PROSITE" id="PS51721">
    <property type="entry name" value="G_CP"/>
    <property type="match status" value="1"/>
</dbReference>
<keyword evidence="4 10" id="KW-0699">rRNA-binding</keyword>
<gene>
    <name evidence="10" type="primary">rsgA</name>
    <name evidence="13" type="ORF">AMD02_07485</name>
</gene>
<evidence type="ECO:0000256" key="6">
    <source>
        <dbReference type="ARBA" id="ARBA00022801"/>
    </source>
</evidence>
<dbReference type="GeneID" id="87598022"/>
<evidence type="ECO:0000259" key="12">
    <source>
        <dbReference type="PROSITE" id="PS51721"/>
    </source>
</evidence>
<comment type="similarity">
    <text evidence="10">Belongs to the TRAFAC class YlqF/YawG GTPase family. RsgA subfamily.</text>
</comment>
<dbReference type="AlphaFoldDB" id="A0A0M0KJC1"/>
<dbReference type="SUPFAM" id="SSF52540">
    <property type="entry name" value="P-loop containing nucleoside triphosphate hydrolases"/>
    <property type="match status" value="1"/>
</dbReference>